<dbReference type="UniPathway" id="UPA00031">
    <property type="reaction ID" value="UER00007"/>
</dbReference>
<comment type="catalytic activity">
    <reaction evidence="2 15">
        <text>1-(5-phospho-beta-D-ribosyl)-ATP + H2O = 1-(5-phospho-beta-D-ribosyl)-5'-AMP + diphosphate + H(+)</text>
        <dbReference type="Rhea" id="RHEA:22828"/>
        <dbReference type="ChEBI" id="CHEBI:15377"/>
        <dbReference type="ChEBI" id="CHEBI:15378"/>
        <dbReference type="ChEBI" id="CHEBI:33019"/>
        <dbReference type="ChEBI" id="CHEBI:59457"/>
        <dbReference type="ChEBI" id="CHEBI:73183"/>
        <dbReference type="EC" id="3.6.1.31"/>
    </reaction>
</comment>
<dbReference type="InterPro" id="IPR002496">
    <property type="entry name" value="PRib_AMP_CycHydrolase_dom"/>
</dbReference>
<feature type="domain" description="Phosphoribosyl-AMP cyclohydrolase" evidence="16">
    <location>
        <begin position="27"/>
        <end position="100"/>
    </location>
</feature>
<keyword evidence="13 15" id="KW-0368">Histidine biosynthesis</keyword>
<dbReference type="NCBIfam" id="TIGR03188">
    <property type="entry name" value="histidine_hisI"/>
    <property type="match status" value="1"/>
</dbReference>
<dbReference type="GO" id="GO:0005737">
    <property type="term" value="C:cytoplasm"/>
    <property type="evidence" value="ECO:0007669"/>
    <property type="project" value="UniProtKB-SubCell"/>
</dbReference>
<evidence type="ECO:0000256" key="10">
    <source>
        <dbReference type="ARBA" id="ARBA00022741"/>
    </source>
</evidence>
<evidence type="ECO:0000256" key="8">
    <source>
        <dbReference type="ARBA" id="ARBA00022490"/>
    </source>
</evidence>
<dbReference type="Pfam" id="PF01503">
    <property type="entry name" value="PRA-PH"/>
    <property type="match status" value="1"/>
</dbReference>
<dbReference type="Gene3D" id="1.10.287.1080">
    <property type="entry name" value="MazG-like"/>
    <property type="match status" value="1"/>
</dbReference>
<evidence type="ECO:0000256" key="5">
    <source>
        <dbReference type="ARBA" id="ARBA00005204"/>
    </source>
</evidence>
<comment type="similarity">
    <text evidence="7 15">In the N-terminal section; belongs to the PRA-CH family.</text>
</comment>
<protein>
    <recommendedName>
        <fullName evidence="15">Histidine biosynthesis bifunctional protein HisIE</fullName>
    </recommendedName>
    <domain>
        <recommendedName>
            <fullName evidence="15">Phosphoribosyl-AMP cyclohydrolase</fullName>
            <shortName evidence="15">PRA-CH</shortName>
            <ecNumber evidence="15">3.5.4.19</ecNumber>
        </recommendedName>
    </domain>
    <domain>
        <recommendedName>
            <fullName evidence="15">Phosphoribosyl-ATP pyrophosphatase</fullName>
            <shortName evidence="15">PRA-PH</shortName>
            <ecNumber evidence="15">3.6.1.31</ecNumber>
        </recommendedName>
    </domain>
</protein>
<dbReference type="NCBIfam" id="NF000768">
    <property type="entry name" value="PRK00051.1"/>
    <property type="match status" value="1"/>
</dbReference>
<dbReference type="EC" id="3.6.1.31" evidence="15"/>
<evidence type="ECO:0000256" key="12">
    <source>
        <dbReference type="ARBA" id="ARBA00022840"/>
    </source>
</evidence>
<comment type="catalytic activity">
    <reaction evidence="1 15">
        <text>1-(5-phospho-beta-D-ribosyl)-5'-AMP + H2O = 1-(5-phospho-beta-D-ribosyl)-5-[(5-phospho-beta-D-ribosylamino)methylideneamino]imidazole-4-carboxamide</text>
        <dbReference type="Rhea" id="RHEA:20049"/>
        <dbReference type="ChEBI" id="CHEBI:15377"/>
        <dbReference type="ChEBI" id="CHEBI:58435"/>
        <dbReference type="ChEBI" id="CHEBI:59457"/>
        <dbReference type="EC" id="3.5.4.19"/>
    </reaction>
</comment>
<evidence type="ECO:0000256" key="15">
    <source>
        <dbReference type="HAMAP-Rule" id="MF_01019"/>
    </source>
</evidence>
<organism evidence="17 18">
    <name type="scientific">Capillibacterium thermochitinicola</name>
    <dbReference type="NCBI Taxonomy" id="2699427"/>
    <lineage>
        <taxon>Bacteria</taxon>
        <taxon>Bacillati</taxon>
        <taxon>Bacillota</taxon>
        <taxon>Capillibacterium</taxon>
    </lineage>
</organism>
<sequence length="216" mass="25139">MTEEIRFDENGLVPAVVQDYKSGRVLMVAYMNAEALQRTRETGQTWFFSRRRNCLWMKGETSGHRQKVKQMMYDCDRDALLILVEQTGAACHTGHYSCFYQDLEGNEVENKLVDPALMYATGREGPAILYELYSLIQERREQLPEGSYTTYLFKEGLDKILKKVGEENAEVIIAAKNKSKEELVYETADLFYHLMVLLVERNIELADIFAELRRRR</sequence>
<comment type="caution">
    <text evidence="17">The sequence shown here is derived from an EMBL/GenBank/DDBJ whole genome shotgun (WGS) entry which is preliminary data.</text>
</comment>
<dbReference type="HAMAP" id="MF_01021">
    <property type="entry name" value="HisI"/>
    <property type="match status" value="1"/>
</dbReference>
<evidence type="ECO:0000256" key="1">
    <source>
        <dbReference type="ARBA" id="ARBA00000024"/>
    </source>
</evidence>
<evidence type="ECO:0000256" key="2">
    <source>
        <dbReference type="ARBA" id="ARBA00001460"/>
    </source>
</evidence>
<dbReference type="GO" id="GO:0005524">
    <property type="term" value="F:ATP binding"/>
    <property type="evidence" value="ECO:0007669"/>
    <property type="project" value="UniProtKB-KW"/>
</dbReference>
<comment type="pathway">
    <text evidence="5 15">Amino-acid biosynthesis; L-histidine biosynthesis; L-histidine from 5-phospho-alpha-D-ribose 1-diphosphate: step 2/9.</text>
</comment>
<keyword evidence="12 15" id="KW-0067">ATP-binding</keyword>
<gene>
    <name evidence="15" type="primary">hisI</name>
    <name evidence="15" type="synonym">hisIE</name>
    <name evidence="17" type="ORF">G5B42_11625</name>
</gene>
<dbReference type="PANTHER" id="PTHR42945">
    <property type="entry name" value="HISTIDINE BIOSYNTHESIS BIFUNCTIONAL PROTEIN"/>
    <property type="match status" value="1"/>
</dbReference>
<evidence type="ECO:0000256" key="7">
    <source>
        <dbReference type="ARBA" id="ARBA00008299"/>
    </source>
</evidence>
<keyword evidence="14 15" id="KW-0511">Multifunctional enzyme</keyword>
<keyword evidence="10 15" id="KW-0547">Nucleotide-binding</keyword>
<evidence type="ECO:0000256" key="4">
    <source>
        <dbReference type="ARBA" id="ARBA00005169"/>
    </source>
</evidence>
<evidence type="ECO:0000256" key="14">
    <source>
        <dbReference type="ARBA" id="ARBA00023268"/>
    </source>
</evidence>
<dbReference type="Gene3D" id="3.10.20.810">
    <property type="entry name" value="Phosphoribosyl-AMP cyclohydrolase"/>
    <property type="match status" value="1"/>
</dbReference>
<dbReference type="Pfam" id="PF01502">
    <property type="entry name" value="PRA-CH"/>
    <property type="match status" value="1"/>
</dbReference>
<dbReference type="InterPro" id="IPR038019">
    <property type="entry name" value="PRib_AMP_CycHydrolase_sf"/>
</dbReference>
<evidence type="ECO:0000256" key="3">
    <source>
        <dbReference type="ARBA" id="ARBA00004496"/>
    </source>
</evidence>
<dbReference type="HAMAP" id="MF_01020">
    <property type="entry name" value="HisE"/>
    <property type="match status" value="1"/>
</dbReference>
<dbReference type="HAMAP" id="MF_01019">
    <property type="entry name" value="HisIE"/>
    <property type="match status" value="1"/>
</dbReference>
<dbReference type="EMBL" id="JAAKDE010000077">
    <property type="protein sequence ID" value="MBA2134172.1"/>
    <property type="molecule type" value="Genomic_DNA"/>
</dbReference>
<feature type="region of interest" description="Phosphoribosyl-ATP pyrophosphohydrolase" evidence="15">
    <location>
        <begin position="129"/>
        <end position="216"/>
    </location>
</feature>
<dbReference type="SUPFAM" id="SSF141734">
    <property type="entry name" value="HisI-like"/>
    <property type="match status" value="1"/>
</dbReference>
<comment type="pathway">
    <text evidence="4 15">Amino-acid biosynthesis; L-histidine biosynthesis; L-histidine from 5-phospho-alpha-D-ribose 1-diphosphate: step 3/9.</text>
</comment>
<feature type="region of interest" description="Phosphoribosyl-AMP cyclohydrolase" evidence="15">
    <location>
        <begin position="1"/>
        <end position="128"/>
    </location>
</feature>
<dbReference type="InterPro" id="IPR008179">
    <property type="entry name" value="HisE"/>
</dbReference>
<evidence type="ECO:0000256" key="9">
    <source>
        <dbReference type="ARBA" id="ARBA00022605"/>
    </source>
</evidence>
<evidence type="ECO:0000313" key="17">
    <source>
        <dbReference type="EMBL" id="MBA2134172.1"/>
    </source>
</evidence>
<comment type="similarity">
    <text evidence="6 15">In the C-terminal section; belongs to the PRA-PH family.</text>
</comment>
<dbReference type="InterPro" id="IPR023019">
    <property type="entry name" value="His_synth_HisIE"/>
</dbReference>
<dbReference type="AlphaFoldDB" id="A0A8J6HYY8"/>
<name>A0A8J6HYY8_9FIRM</name>
<dbReference type="Proteomes" id="UP000657177">
    <property type="component" value="Unassembled WGS sequence"/>
</dbReference>
<dbReference type="SUPFAM" id="SSF101386">
    <property type="entry name" value="all-alpha NTP pyrophosphatases"/>
    <property type="match status" value="1"/>
</dbReference>
<accession>A0A8J6HYY8</accession>
<dbReference type="GO" id="GO:0004635">
    <property type="term" value="F:phosphoribosyl-AMP cyclohydrolase activity"/>
    <property type="evidence" value="ECO:0007669"/>
    <property type="project" value="UniProtKB-UniRule"/>
</dbReference>
<proteinExistence type="inferred from homology"/>
<dbReference type="NCBIfam" id="NF001611">
    <property type="entry name" value="PRK00400.1-3"/>
    <property type="match status" value="1"/>
</dbReference>
<evidence type="ECO:0000256" key="6">
    <source>
        <dbReference type="ARBA" id="ARBA00007731"/>
    </source>
</evidence>
<dbReference type="InterPro" id="IPR021130">
    <property type="entry name" value="PRib-ATP_PPHydrolase-like"/>
</dbReference>
<evidence type="ECO:0000259" key="16">
    <source>
        <dbReference type="Pfam" id="PF01502"/>
    </source>
</evidence>
<evidence type="ECO:0000256" key="11">
    <source>
        <dbReference type="ARBA" id="ARBA00022801"/>
    </source>
</evidence>
<dbReference type="NCBIfam" id="NF002747">
    <property type="entry name" value="PRK02759.1"/>
    <property type="match status" value="1"/>
</dbReference>
<dbReference type="InterPro" id="IPR026660">
    <property type="entry name" value="PRA-CH"/>
</dbReference>
<keyword evidence="11 15" id="KW-0378">Hydrolase</keyword>
<keyword evidence="9 15" id="KW-0028">Amino-acid biosynthesis</keyword>
<keyword evidence="8 15" id="KW-0963">Cytoplasm</keyword>
<dbReference type="EC" id="3.5.4.19" evidence="15"/>
<dbReference type="CDD" id="cd11534">
    <property type="entry name" value="NTP-PPase_HisIE_like"/>
    <property type="match status" value="1"/>
</dbReference>
<dbReference type="GO" id="GO:0000105">
    <property type="term" value="P:L-histidine biosynthetic process"/>
    <property type="evidence" value="ECO:0007669"/>
    <property type="project" value="UniProtKB-UniRule"/>
</dbReference>
<dbReference type="FunFam" id="3.10.20.810:FF:000001">
    <property type="entry name" value="Histidine biosynthesis bifunctional protein HisIE"/>
    <property type="match status" value="1"/>
</dbReference>
<reference evidence="17" key="1">
    <citation type="submission" date="2020-06" db="EMBL/GenBank/DDBJ databases">
        <title>Novel chitinolytic bacterium.</title>
        <authorList>
            <person name="Ungkulpasvich U."/>
            <person name="Kosugi A."/>
            <person name="Uke A."/>
        </authorList>
    </citation>
    <scope>NUCLEOTIDE SEQUENCE</scope>
    <source>
        <strain evidence="17">UUS1-1</strain>
    </source>
</reference>
<evidence type="ECO:0000313" key="18">
    <source>
        <dbReference type="Proteomes" id="UP000657177"/>
    </source>
</evidence>
<dbReference type="GO" id="GO:0004636">
    <property type="term" value="F:phosphoribosyl-ATP diphosphatase activity"/>
    <property type="evidence" value="ECO:0007669"/>
    <property type="project" value="UniProtKB-UniRule"/>
</dbReference>
<keyword evidence="18" id="KW-1185">Reference proteome</keyword>
<dbReference type="RefSeq" id="WP_181340632.1">
    <property type="nucleotide sequence ID" value="NZ_JAAKDE010000077.1"/>
</dbReference>
<evidence type="ECO:0000256" key="13">
    <source>
        <dbReference type="ARBA" id="ARBA00023102"/>
    </source>
</evidence>
<dbReference type="PANTHER" id="PTHR42945:SF9">
    <property type="entry name" value="HISTIDINE BIOSYNTHESIS BIFUNCTIONAL PROTEIN HISIE"/>
    <property type="match status" value="1"/>
</dbReference>
<comment type="subcellular location">
    <subcellularLocation>
        <location evidence="3 15">Cytoplasm</location>
    </subcellularLocation>
</comment>
<dbReference type="FunFam" id="1.10.287.1080:FF:000002">
    <property type="entry name" value="Histidine biosynthesis bifunctional protein HisIE"/>
    <property type="match status" value="1"/>
</dbReference>